<evidence type="ECO:0000313" key="3">
    <source>
        <dbReference type="Proteomes" id="UP001144313"/>
    </source>
</evidence>
<dbReference type="CDD" id="cd02440">
    <property type="entry name" value="AdoMet_MTases"/>
    <property type="match status" value="1"/>
</dbReference>
<dbReference type="Gene3D" id="3.40.50.150">
    <property type="entry name" value="Vaccinia Virus protein VP39"/>
    <property type="match status" value="1"/>
</dbReference>
<dbReference type="RefSeq" id="WP_270118696.1">
    <property type="nucleotide sequence ID" value="NZ_BAAAOL010000017.1"/>
</dbReference>
<dbReference type="PANTHER" id="PTHR45036">
    <property type="entry name" value="METHYLTRANSFERASE LIKE 7B"/>
    <property type="match status" value="1"/>
</dbReference>
<dbReference type="Proteomes" id="UP001144313">
    <property type="component" value="Unassembled WGS sequence"/>
</dbReference>
<dbReference type="InterPro" id="IPR013216">
    <property type="entry name" value="Methyltransf_11"/>
</dbReference>
<dbReference type="SUPFAM" id="SSF53335">
    <property type="entry name" value="S-adenosyl-L-methionine-dependent methyltransferases"/>
    <property type="match status" value="1"/>
</dbReference>
<name>A0A9W6LHR4_9ACTN</name>
<proteinExistence type="predicted"/>
<evidence type="ECO:0000259" key="1">
    <source>
        <dbReference type="Pfam" id="PF08241"/>
    </source>
</evidence>
<organism evidence="2 3">
    <name type="scientific">Glycomyces algeriensis</name>
    <dbReference type="NCBI Taxonomy" id="256037"/>
    <lineage>
        <taxon>Bacteria</taxon>
        <taxon>Bacillati</taxon>
        <taxon>Actinomycetota</taxon>
        <taxon>Actinomycetes</taxon>
        <taxon>Glycomycetales</taxon>
        <taxon>Glycomycetaceae</taxon>
        <taxon>Glycomyces</taxon>
    </lineage>
</organism>
<comment type="caution">
    <text evidence="2">The sequence shown here is derived from an EMBL/GenBank/DDBJ whole genome shotgun (WGS) entry which is preliminary data.</text>
</comment>
<dbReference type="GO" id="GO:0008757">
    <property type="term" value="F:S-adenosylmethionine-dependent methyltransferase activity"/>
    <property type="evidence" value="ECO:0007669"/>
    <property type="project" value="InterPro"/>
</dbReference>
<evidence type="ECO:0000313" key="2">
    <source>
        <dbReference type="EMBL" id="GLI43575.1"/>
    </source>
</evidence>
<dbReference type="GO" id="GO:0032259">
    <property type="term" value="P:methylation"/>
    <property type="evidence" value="ECO:0007669"/>
    <property type="project" value="UniProtKB-KW"/>
</dbReference>
<accession>A0A9W6LHR4</accession>
<dbReference type="AlphaFoldDB" id="A0A9W6LHR4"/>
<dbReference type="PANTHER" id="PTHR45036:SF1">
    <property type="entry name" value="METHYLTRANSFERASE LIKE 7A"/>
    <property type="match status" value="1"/>
</dbReference>
<keyword evidence="2" id="KW-0489">Methyltransferase</keyword>
<keyword evidence="3" id="KW-1185">Reference proteome</keyword>
<sequence>MARRKRPLFARWYPDAAARLEERGLAAQRARLLAPLEGRVLEIGPGFGANFPHYPDTVTELVAVEPEEHFRDLARARADELGLKAAIIEGTAEALPVETGSFDAVVATAVLCSVDSQADALAEIARVLKPGGQLWGFEHVGSPGRARHAAEKVLDAVLWTHLNGGCHLSRDTLGAIRAAGFDTAGMSEERFAFLPFPVSKSTHLVGSARKPA</sequence>
<dbReference type="InterPro" id="IPR052356">
    <property type="entry name" value="Thiol_S-MT"/>
</dbReference>
<protein>
    <submittedName>
        <fullName evidence="2">Methyltransferase type 11</fullName>
    </submittedName>
</protein>
<feature type="domain" description="Methyltransferase type 11" evidence="1">
    <location>
        <begin position="41"/>
        <end position="134"/>
    </location>
</feature>
<reference evidence="2" key="1">
    <citation type="submission" date="2022-12" db="EMBL/GenBank/DDBJ databases">
        <title>Reference genome sequencing for broad-spectrum identification of bacterial and archaeal isolates by mass spectrometry.</title>
        <authorList>
            <person name="Sekiguchi Y."/>
            <person name="Tourlousse D.M."/>
        </authorList>
    </citation>
    <scope>NUCLEOTIDE SEQUENCE</scope>
    <source>
        <strain evidence="2">LLR39Z86</strain>
    </source>
</reference>
<dbReference type="EMBL" id="BSDT01000001">
    <property type="protein sequence ID" value="GLI43575.1"/>
    <property type="molecule type" value="Genomic_DNA"/>
</dbReference>
<dbReference type="InterPro" id="IPR029063">
    <property type="entry name" value="SAM-dependent_MTases_sf"/>
</dbReference>
<dbReference type="Pfam" id="PF08241">
    <property type="entry name" value="Methyltransf_11"/>
    <property type="match status" value="1"/>
</dbReference>
<keyword evidence="2" id="KW-0808">Transferase</keyword>
<gene>
    <name evidence="2" type="ORF">GALLR39Z86_34250</name>
</gene>